<keyword evidence="7" id="KW-0175">Coiled coil</keyword>
<dbReference type="GO" id="GO:0003677">
    <property type="term" value="F:DNA binding"/>
    <property type="evidence" value="ECO:0007669"/>
    <property type="project" value="UniProtKB-UniRule"/>
</dbReference>
<keyword evidence="15" id="KW-1185">Reference proteome</keyword>
<evidence type="ECO:0000313" key="15">
    <source>
        <dbReference type="Proteomes" id="UP001566132"/>
    </source>
</evidence>
<name>A0ABD1E6G6_HYPHA</name>
<dbReference type="InterPro" id="IPR038441">
    <property type="entry name" value="THAP_Znf_sf"/>
</dbReference>
<organism evidence="14 15">
    <name type="scientific">Hypothenemus hampei</name>
    <name type="common">Coffee berry borer</name>
    <dbReference type="NCBI Taxonomy" id="57062"/>
    <lineage>
        <taxon>Eukaryota</taxon>
        <taxon>Metazoa</taxon>
        <taxon>Ecdysozoa</taxon>
        <taxon>Arthropoda</taxon>
        <taxon>Hexapoda</taxon>
        <taxon>Insecta</taxon>
        <taxon>Pterygota</taxon>
        <taxon>Neoptera</taxon>
        <taxon>Endopterygota</taxon>
        <taxon>Coleoptera</taxon>
        <taxon>Polyphaga</taxon>
        <taxon>Cucujiformia</taxon>
        <taxon>Curculionidae</taxon>
        <taxon>Scolytinae</taxon>
        <taxon>Hypothenemus</taxon>
    </lineage>
</organism>
<dbReference type="AlphaFoldDB" id="A0ABD1E6G6"/>
<comment type="similarity">
    <text evidence="2">Belongs to the THAP1 family.</text>
</comment>
<reference evidence="14 15" key="1">
    <citation type="submission" date="2024-05" db="EMBL/GenBank/DDBJ databases">
        <title>Genetic variation in Jamaican populations of the coffee berry borer (Hypothenemus hampei).</title>
        <authorList>
            <person name="Errbii M."/>
            <person name="Myrie A."/>
        </authorList>
    </citation>
    <scope>NUCLEOTIDE SEQUENCE [LARGE SCALE GENOMIC DNA]</scope>
    <source>
        <strain evidence="14">JA-Hopewell-2020-01-JO</strain>
        <tissue evidence="14">Whole body</tissue>
    </source>
</reference>
<evidence type="ECO:0000256" key="1">
    <source>
        <dbReference type="ARBA" id="ARBA00004642"/>
    </source>
</evidence>
<evidence type="ECO:0000256" key="6">
    <source>
        <dbReference type="ARBA" id="ARBA00023015"/>
    </source>
</evidence>
<dbReference type="PANTHER" id="PTHR46600">
    <property type="entry name" value="THAP DOMAIN-CONTAINING"/>
    <property type="match status" value="1"/>
</dbReference>
<evidence type="ECO:0000256" key="2">
    <source>
        <dbReference type="ARBA" id="ARBA00006177"/>
    </source>
</evidence>
<evidence type="ECO:0000256" key="10">
    <source>
        <dbReference type="ARBA" id="ARBA00023242"/>
    </source>
</evidence>
<dbReference type="Gene3D" id="6.20.210.20">
    <property type="entry name" value="THAP domain"/>
    <property type="match status" value="1"/>
</dbReference>
<sequence>MGRCCAYRCSNSGTHVFPKNNKLRKKWINAWKRKTFFPTKYSRLCSNHFKQEDFVNEGSFSGLQNI</sequence>
<protein>
    <recommendedName>
        <fullName evidence="13">THAP-type domain-containing protein</fullName>
    </recommendedName>
</protein>
<keyword evidence="10" id="KW-0539">Nucleus</keyword>
<comment type="subcellular location">
    <subcellularLocation>
        <location evidence="1">Nucleus</location>
        <location evidence="1">Nucleoplasm</location>
    </subcellularLocation>
</comment>
<keyword evidence="4 12" id="KW-0863">Zinc-finger</keyword>
<evidence type="ECO:0000259" key="13">
    <source>
        <dbReference type="PROSITE" id="PS50950"/>
    </source>
</evidence>
<dbReference type="Proteomes" id="UP001566132">
    <property type="component" value="Unassembled WGS sequence"/>
</dbReference>
<keyword evidence="9" id="KW-0804">Transcription</keyword>
<evidence type="ECO:0000256" key="5">
    <source>
        <dbReference type="ARBA" id="ARBA00022833"/>
    </source>
</evidence>
<keyword evidence="11" id="KW-0131">Cell cycle</keyword>
<evidence type="ECO:0000256" key="11">
    <source>
        <dbReference type="ARBA" id="ARBA00023306"/>
    </source>
</evidence>
<evidence type="ECO:0000256" key="12">
    <source>
        <dbReference type="PROSITE-ProRule" id="PRU00309"/>
    </source>
</evidence>
<dbReference type="Pfam" id="PF05485">
    <property type="entry name" value="THAP"/>
    <property type="match status" value="1"/>
</dbReference>
<keyword evidence="8 12" id="KW-0238">DNA-binding</keyword>
<dbReference type="PANTHER" id="PTHR46600:SF1">
    <property type="entry name" value="THAP DOMAIN-CONTAINING PROTEIN 1"/>
    <property type="match status" value="1"/>
</dbReference>
<keyword evidence="5" id="KW-0862">Zinc</keyword>
<keyword evidence="3" id="KW-0479">Metal-binding</keyword>
<dbReference type="PROSITE" id="PS50950">
    <property type="entry name" value="ZF_THAP"/>
    <property type="match status" value="1"/>
</dbReference>
<dbReference type="SMART" id="SM00980">
    <property type="entry name" value="THAP"/>
    <property type="match status" value="1"/>
</dbReference>
<accession>A0ABD1E6G6</accession>
<gene>
    <name evidence="14" type="ORF">ABEB36_013469</name>
</gene>
<evidence type="ECO:0000256" key="7">
    <source>
        <dbReference type="ARBA" id="ARBA00023054"/>
    </source>
</evidence>
<dbReference type="GO" id="GO:0008270">
    <property type="term" value="F:zinc ion binding"/>
    <property type="evidence" value="ECO:0007669"/>
    <property type="project" value="UniProtKB-KW"/>
</dbReference>
<evidence type="ECO:0000256" key="3">
    <source>
        <dbReference type="ARBA" id="ARBA00022723"/>
    </source>
</evidence>
<dbReference type="SUPFAM" id="SSF57716">
    <property type="entry name" value="Glucocorticoid receptor-like (DNA-binding domain)"/>
    <property type="match status" value="1"/>
</dbReference>
<dbReference type="InterPro" id="IPR026516">
    <property type="entry name" value="THAP1/10"/>
</dbReference>
<dbReference type="GO" id="GO:0005654">
    <property type="term" value="C:nucleoplasm"/>
    <property type="evidence" value="ECO:0007669"/>
    <property type="project" value="UniProtKB-SubCell"/>
</dbReference>
<dbReference type="InterPro" id="IPR006612">
    <property type="entry name" value="THAP_Znf"/>
</dbReference>
<proteinExistence type="inferred from homology"/>
<keyword evidence="6" id="KW-0805">Transcription regulation</keyword>
<evidence type="ECO:0000256" key="4">
    <source>
        <dbReference type="ARBA" id="ARBA00022771"/>
    </source>
</evidence>
<dbReference type="EMBL" id="JBDJPC010000011">
    <property type="protein sequence ID" value="KAL1489512.1"/>
    <property type="molecule type" value="Genomic_DNA"/>
</dbReference>
<evidence type="ECO:0000256" key="8">
    <source>
        <dbReference type="ARBA" id="ARBA00023125"/>
    </source>
</evidence>
<evidence type="ECO:0000256" key="9">
    <source>
        <dbReference type="ARBA" id="ARBA00023163"/>
    </source>
</evidence>
<feature type="domain" description="THAP-type" evidence="13">
    <location>
        <begin position="1"/>
        <end position="66"/>
    </location>
</feature>
<comment type="caution">
    <text evidence="14">The sequence shown here is derived from an EMBL/GenBank/DDBJ whole genome shotgun (WGS) entry which is preliminary data.</text>
</comment>
<evidence type="ECO:0000313" key="14">
    <source>
        <dbReference type="EMBL" id="KAL1489512.1"/>
    </source>
</evidence>